<feature type="region of interest" description="Disordered" evidence="1">
    <location>
        <begin position="69"/>
        <end position="88"/>
    </location>
</feature>
<dbReference type="SUPFAM" id="SSF52540">
    <property type="entry name" value="P-loop containing nucleoside triphosphate hydrolases"/>
    <property type="match status" value="1"/>
</dbReference>
<dbReference type="InterPro" id="IPR027417">
    <property type="entry name" value="P-loop_NTPase"/>
</dbReference>
<protein>
    <submittedName>
        <fullName evidence="2">Uncharacterized protein</fullName>
    </submittedName>
</protein>
<feature type="non-terminal residue" evidence="2">
    <location>
        <position position="130"/>
    </location>
</feature>
<evidence type="ECO:0000313" key="2">
    <source>
        <dbReference type="EMBL" id="GAI01164.1"/>
    </source>
</evidence>
<proteinExistence type="predicted"/>
<organism evidence="2">
    <name type="scientific">marine sediment metagenome</name>
    <dbReference type="NCBI Taxonomy" id="412755"/>
    <lineage>
        <taxon>unclassified sequences</taxon>
        <taxon>metagenomes</taxon>
        <taxon>ecological metagenomes</taxon>
    </lineage>
</organism>
<sequence>DPNQAIFETFTTADPRYLRDFIDRKDVIKKALSRSGRSTLSIIHLANHYTEWSKNHHPVIEVRDALQNDPRIKPTLPDDPQLNPEDNPSQIHLIYKSYTAQDEISAIGDSLTRWLPEHGDWTVAVLVPRN</sequence>
<feature type="non-terminal residue" evidence="2">
    <location>
        <position position="1"/>
    </location>
</feature>
<evidence type="ECO:0000256" key="1">
    <source>
        <dbReference type="SAM" id="MobiDB-lite"/>
    </source>
</evidence>
<comment type="caution">
    <text evidence="2">The sequence shown here is derived from an EMBL/GenBank/DDBJ whole genome shotgun (WGS) entry which is preliminary data.</text>
</comment>
<dbReference type="AlphaFoldDB" id="X1M461"/>
<name>X1M461_9ZZZZ</name>
<dbReference type="EMBL" id="BARU01046328">
    <property type="protein sequence ID" value="GAI01164.1"/>
    <property type="molecule type" value="Genomic_DNA"/>
</dbReference>
<gene>
    <name evidence="2" type="ORF">S03H2_69938</name>
</gene>
<reference evidence="2" key="1">
    <citation type="journal article" date="2014" name="Front. Microbiol.">
        <title>High frequency of phylogenetically diverse reductive dehalogenase-homologous genes in deep subseafloor sedimentary metagenomes.</title>
        <authorList>
            <person name="Kawai M."/>
            <person name="Futagami T."/>
            <person name="Toyoda A."/>
            <person name="Takaki Y."/>
            <person name="Nishi S."/>
            <person name="Hori S."/>
            <person name="Arai W."/>
            <person name="Tsubouchi T."/>
            <person name="Morono Y."/>
            <person name="Uchiyama I."/>
            <person name="Ito T."/>
            <person name="Fujiyama A."/>
            <person name="Inagaki F."/>
            <person name="Takami H."/>
        </authorList>
    </citation>
    <scope>NUCLEOTIDE SEQUENCE</scope>
    <source>
        <strain evidence="2">Expedition CK06-06</strain>
    </source>
</reference>
<accession>X1M461</accession>